<gene>
    <name evidence="1" type="ORF">FJZ00_04975</name>
</gene>
<organism evidence="1 2">
    <name type="scientific">Candidatus Tanganyikabacteria bacterium</name>
    <dbReference type="NCBI Taxonomy" id="2961651"/>
    <lineage>
        <taxon>Bacteria</taxon>
        <taxon>Bacillati</taxon>
        <taxon>Candidatus Sericytochromatia</taxon>
        <taxon>Candidatus Tanganyikabacteria</taxon>
    </lineage>
</organism>
<protein>
    <submittedName>
        <fullName evidence="1">Uncharacterized protein</fullName>
    </submittedName>
</protein>
<sequence length="183" mass="20053">MAFSAVSRFGIAHHGKLPVRDGTADRLCERRRARRDRFESSPKARREAALSLVVPGVPVGEEMPVKVKKGPFTVRGTAVVNKMGPQGSEFEIHIRDSVFGKKVERDVEISVDKQADGSYIFTKTEDGIAESGKVAGVQVVGNTTRMQVPDAKKGGKMVEIQFTDQGEGRFKIRGEDFSAEFNA</sequence>
<name>A0A937X1W5_9BACT</name>
<proteinExistence type="predicted"/>
<evidence type="ECO:0000313" key="1">
    <source>
        <dbReference type="EMBL" id="MBM3274481.1"/>
    </source>
</evidence>
<comment type="caution">
    <text evidence="1">The sequence shown here is derived from an EMBL/GenBank/DDBJ whole genome shotgun (WGS) entry which is preliminary data.</text>
</comment>
<accession>A0A937X1W5</accession>
<evidence type="ECO:0000313" key="2">
    <source>
        <dbReference type="Proteomes" id="UP000703893"/>
    </source>
</evidence>
<dbReference type="EMBL" id="VGJX01000230">
    <property type="protein sequence ID" value="MBM3274481.1"/>
    <property type="molecule type" value="Genomic_DNA"/>
</dbReference>
<dbReference type="AlphaFoldDB" id="A0A937X1W5"/>
<dbReference type="Proteomes" id="UP000703893">
    <property type="component" value="Unassembled WGS sequence"/>
</dbReference>
<reference evidence="1 2" key="1">
    <citation type="submission" date="2019-03" db="EMBL/GenBank/DDBJ databases">
        <title>Lake Tanganyika Metagenome-Assembled Genomes (MAGs).</title>
        <authorList>
            <person name="Tran P."/>
        </authorList>
    </citation>
    <scope>NUCLEOTIDE SEQUENCE [LARGE SCALE GENOMIC DNA]</scope>
    <source>
        <strain evidence="1">K_DeepCast_65m_m2_236</strain>
    </source>
</reference>